<evidence type="ECO:0000313" key="1">
    <source>
        <dbReference type="EMBL" id="MFC0262088.1"/>
    </source>
</evidence>
<proteinExistence type="predicted"/>
<dbReference type="Proteomes" id="UP001589797">
    <property type="component" value="Unassembled WGS sequence"/>
</dbReference>
<accession>A0ABV6FQE2</accession>
<protein>
    <submittedName>
        <fullName evidence="1">GLPGLI family protein</fullName>
    </submittedName>
</protein>
<gene>
    <name evidence="1" type="ORF">ACFFIP_05285</name>
</gene>
<dbReference type="Pfam" id="PF09697">
    <property type="entry name" value="Porph_ging"/>
    <property type="match status" value="1"/>
</dbReference>
<dbReference type="RefSeq" id="WP_382386528.1">
    <property type="nucleotide sequence ID" value="NZ_JBHLWI010000009.1"/>
</dbReference>
<reference evidence="1 2" key="1">
    <citation type="submission" date="2024-09" db="EMBL/GenBank/DDBJ databases">
        <authorList>
            <person name="Sun Q."/>
            <person name="Mori K."/>
        </authorList>
    </citation>
    <scope>NUCLEOTIDE SEQUENCE [LARGE SCALE GENOMIC DNA]</scope>
    <source>
        <strain evidence="1 2">CCM 7650</strain>
    </source>
</reference>
<dbReference type="InterPro" id="IPR005901">
    <property type="entry name" value="GLPGLI"/>
</dbReference>
<keyword evidence="2" id="KW-1185">Reference proteome</keyword>
<evidence type="ECO:0000313" key="2">
    <source>
        <dbReference type="Proteomes" id="UP001589797"/>
    </source>
</evidence>
<sequence>MKKYLIAAFVCASWAFISNQIDQGVITYTTKVNMHKRIPSEQEEMKKMIPEFNSSQQMLIFDELTSLFKALPVDENPFDQGPGAGGQRMVMRVMMQDEIFLDRDADMVTQLREFMGKKYIIKKDANRIPWKLGQETKEVNGFLCRNATYKDENEREITAWYTEEIRLPIGPQNFYGLPGLILEVAINTDEVVITAEKIDIRALKKNELREPKGGQEISDEDYRAMVEEQMEKMGAQRGQGGFRMMIRN</sequence>
<organism evidence="1 2">
    <name type="scientific">Fontibacter flavus</name>
    <dbReference type="NCBI Taxonomy" id="654838"/>
    <lineage>
        <taxon>Bacteria</taxon>
        <taxon>Pseudomonadati</taxon>
        <taxon>Bacteroidota</taxon>
        <taxon>Cytophagia</taxon>
        <taxon>Cytophagales</taxon>
        <taxon>Cyclobacteriaceae</taxon>
        <taxon>Fontibacter</taxon>
    </lineage>
</organism>
<dbReference type="NCBIfam" id="TIGR01200">
    <property type="entry name" value="GLPGLI"/>
    <property type="match status" value="1"/>
</dbReference>
<dbReference type="EMBL" id="JBHLWI010000009">
    <property type="protein sequence ID" value="MFC0262088.1"/>
    <property type="molecule type" value="Genomic_DNA"/>
</dbReference>
<name>A0ABV6FQE2_9BACT</name>
<comment type="caution">
    <text evidence="1">The sequence shown here is derived from an EMBL/GenBank/DDBJ whole genome shotgun (WGS) entry which is preliminary data.</text>
</comment>